<dbReference type="InterPro" id="IPR050678">
    <property type="entry name" value="DNA_Partitioning_ATPase"/>
</dbReference>
<dbReference type="EMBL" id="WITJ01000005">
    <property type="protein sequence ID" value="MQW39283.1"/>
    <property type="molecule type" value="Genomic_DNA"/>
</dbReference>
<reference evidence="2 3" key="1">
    <citation type="submission" date="2019-10" db="EMBL/GenBank/DDBJ databases">
        <authorList>
            <person name="Dong K."/>
        </authorList>
    </citation>
    <scope>NUCLEOTIDE SEQUENCE [LARGE SCALE GENOMIC DNA]</scope>
    <source>
        <strain evidence="2 3">DSM 28960</strain>
    </source>
</reference>
<dbReference type="AlphaFoldDB" id="A0A7X1Z7L7"/>
<accession>A0A7X1Z7L7</accession>
<dbReference type="SUPFAM" id="SSF52540">
    <property type="entry name" value="P-loop containing nucleoside triphosphate hydrolases"/>
    <property type="match status" value="1"/>
</dbReference>
<keyword evidence="3" id="KW-1185">Reference proteome</keyword>
<dbReference type="Pfam" id="PF13614">
    <property type="entry name" value="AAA_31"/>
    <property type="match status" value="1"/>
</dbReference>
<organism evidence="2 3">
    <name type="scientific">Lactococcus hircilactis</name>
    <dbReference type="NCBI Taxonomy" id="1494462"/>
    <lineage>
        <taxon>Bacteria</taxon>
        <taxon>Bacillati</taxon>
        <taxon>Bacillota</taxon>
        <taxon>Bacilli</taxon>
        <taxon>Lactobacillales</taxon>
        <taxon>Streptococcaceae</taxon>
        <taxon>Lactococcus</taxon>
    </lineage>
</organism>
<protein>
    <submittedName>
        <fullName evidence="2">AAA family ATPase</fullName>
    </submittedName>
</protein>
<gene>
    <name evidence="2" type="ORF">GHI93_04935</name>
</gene>
<sequence>MYKNIGVFMKQAKVISVLNMKGGVGKTTLSCNLAIELADRGYKVLVVDSDPQFNTTQTLFKYYTGSVDKYNDLREHNLTIKSIFSSNHRNSDIAQELTSQDNNAIYTFEDVQKSDFTQKGLSIIPGDLSLIVDINASTADRLKAFFYKQKLREQFDFIVIDCPPTWGELTSISLTVSDYYLIPTKLDEFSTIGITILSQQLSEKVAAMEGKLKCLGVVYMMLNETTAESGIARRNRPFKKTLESYFTEMSDEVNSSVNQFQTVIYNKQAIATSSVIYKTHEKYPELLERIQELVNEIMTRIEVKEEV</sequence>
<dbReference type="CDD" id="cd02042">
    <property type="entry name" value="ParAB_family"/>
    <property type="match status" value="1"/>
</dbReference>
<dbReference type="PANTHER" id="PTHR13696">
    <property type="entry name" value="P-LOOP CONTAINING NUCLEOSIDE TRIPHOSPHATE HYDROLASE"/>
    <property type="match status" value="1"/>
</dbReference>
<dbReference type="OrthoDB" id="9791162at2"/>
<feature type="domain" description="AAA" evidence="1">
    <location>
        <begin position="12"/>
        <end position="203"/>
    </location>
</feature>
<dbReference type="PANTHER" id="PTHR13696:SF52">
    <property type="entry name" value="PARA FAMILY PROTEIN CT_582"/>
    <property type="match status" value="1"/>
</dbReference>
<dbReference type="InterPro" id="IPR027417">
    <property type="entry name" value="P-loop_NTPase"/>
</dbReference>
<dbReference type="InterPro" id="IPR025669">
    <property type="entry name" value="AAA_dom"/>
</dbReference>
<evidence type="ECO:0000313" key="3">
    <source>
        <dbReference type="Proteomes" id="UP000439550"/>
    </source>
</evidence>
<dbReference type="Gene3D" id="3.40.50.300">
    <property type="entry name" value="P-loop containing nucleotide triphosphate hydrolases"/>
    <property type="match status" value="1"/>
</dbReference>
<proteinExistence type="predicted"/>
<evidence type="ECO:0000313" key="2">
    <source>
        <dbReference type="EMBL" id="MQW39283.1"/>
    </source>
</evidence>
<dbReference type="Proteomes" id="UP000439550">
    <property type="component" value="Unassembled WGS sequence"/>
</dbReference>
<evidence type="ECO:0000259" key="1">
    <source>
        <dbReference type="Pfam" id="PF13614"/>
    </source>
</evidence>
<comment type="caution">
    <text evidence="2">The sequence shown here is derived from an EMBL/GenBank/DDBJ whole genome shotgun (WGS) entry which is preliminary data.</text>
</comment>
<name>A0A7X1Z7L7_9LACT</name>